<gene>
    <name evidence="4" type="ORF">GSF08_08360</name>
</gene>
<dbReference type="Pfam" id="PF03418">
    <property type="entry name" value="Peptidase_A25"/>
    <property type="match status" value="1"/>
</dbReference>
<dbReference type="NCBIfam" id="TIGR01441">
    <property type="entry name" value="GPR"/>
    <property type="match status" value="1"/>
</dbReference>
<keyword evidence="2" id="KW-0378">Hydrolase</keyword>
<evidence type="ECO:0000256" key="3">
    <source>
        <dbReference type="ARBA" id="ARBA00023145"/>
    </source>
</evidence>
<reference evidence="4 5" key="2">
    <citation type="submission" date="2020-01" db="EMBL/GenBank/DDBJ databases">
        <title>Clostridiaceae sp. nov. isolated from the gut of human by culturomics.</title>
        <authorList>
            <person name="Chang Y."/>
        </authorList>
    </citation>
    <scope>NUCLEOTIDE SEQUENCE [LARGE SCALE GENOMIC DNA]</scope>
    <source>
        <strain evidence="4 5">DONG20-135</strain>
    </source>
</reference>
<proteinExistence type="inferred from homology"/>
<dbReference type="RefSeq" id="WP_160625349.1">
    <property type="nucleotide sequence ID" value="NZ_WUUQ01000002.1"/>
</dbReference>
<dbReference type="InterPro" id="IPR005080">
    <property type="entry name" value="Peptidase_A25"/>
</dbReference>
<keyword evidence="1" id="KW-0645">Protease</keyword>
<dbReference type="GO" id="GO:0006508">
    <property type="term" value="P:proteolysis"/>
    <property type="evidence" value="ECO:0007669"/>
    <property type="project" value="UniProtKB-KW"/>
</dbReference>
<dbReference type="Proteomes" id="UP000434036">
    <property type="component" value="Unassembled WGS sequence"/>
</dbReference>
<dbReference type="AlphaFoldDB" id="A0A6N8U7J6"/>
<keyword evidence="5" id="KW-1185">Reference proteome</keyword>
<protein>
    <submittedName>
        <fullName evidence="4">GPR endopeptidase</fullName>
    </submittedName>
</protein>
<dbReference type="InterPro" id="IPR023430">
    <property type="entry name" value="Pept_HybD-like_dom_sf"/>
</dbReference>
<dbReference type="SUPFAM" id="SSF53163">
    <property type="entry name" value="HybD-like"/>
    <property type="match status" value="1"/>
</dbReference>
<dbReference type="EMBL" id="WUUQ01000002">
    <property type="protein sequence ID" value="MXQ73952.1"/>
    <property type="molecule type" value="Genomic_DNA"/>
</dbReference>
<organism evidence="4 5">
    <name type="scientific">Copranaerobaculum intestinale</name>
    <dbReference type="NCBI Taxonomy" id="2692629"/>
    <lineage>
        <taxon>Bacteria</taxon>
        <taxon>Bacillati</taxon>
        <taxon>Bacillota</taxon>
        <taxon>Erysipelotrichia</taxon>
        <taxon>Erysipelotrichales</taxon>
        <taxon>Erysipelotrichaceae</taxon>
        <taxon>Copranaerobaculum</taxon>
    </lineage>
</organism>
<name>A0A6N8U7J6_9FIRM</name>
<evidence type="ECO:0000313" key="5">
    <source>
        <dbReference type="Proteomes" id="UP000434036"/>
    </source>
</evidence>
<reference evidence="4 5" key="1">
    <citation type="submission" date="2019-12" db="EMBL/GenBank/DDBJ databases">
        <authorList>
            <person name="Yang R."/>
        </authorList>
    </citation>
    <scope>NUCLEOTIDE SEQUENCE [LARGE SCALE GENOMIC DNA]</scope>
    <source>
        <strain evidence="4 5">DONG20-135</strain>
    </source>
</reference>
<accession>A0A6N8U7J6</accession>
<dbReference type="GO" id="GO:0008233">
    <property type="term" value="F:peptidase activity"/>
    <property type="evidence" value="ECO:0007669"/>
    <property type="project" value="UniProtKB-KW"/>
</dbReference>
<evidence type="ECO:0000256" key="1">
    <source>
        <dbReference type="ARBA" id="ARBA00022670"/>
    </source>
</evidence>
<dbReference type="HAMAP" id="MF_00626">
    <property type="entry name" value="Germination_prot"/>
    <property type="match status" value="1"/>
</dbReference>
<evidence type="ECO:0000313" key="4">
    <source>
        <dbReference type="EMBL" id="MXQ73952.1"/>
    </source>
</evidence>
<sequence length="292" mass="32630">MSKRNYNIRSDFADEMISRQVDEKTYQHIEKVWQDIKTNYIKILEDENVLGKDKGDYVSIEFQNILDRDHRDMVVETVKQNLEIMMKNMKLNPQKILVVGLGNRFITSDALGPGVANEIMVTAHLYANEDHSMLKGTGNVAVIQPGVMGQTGLESSAIVKSVCEEYQPDVVFVIDALATRNTGRINRVIQINNTGIRPGSGVGNHRHALNEEALHVPVIAIGVATVTSIGAILSEALDPLDDEKEKMLEQLAQKNHLDLIVTPKSMDDELKHLIYIVSTALNKFFHPAFDTL</sequence>
<comment type="caution">
    <text evidence="4">The sequence shown here is derived from an EMBL/GenBank/DDBJ whole genome shotgun (WGS) entry which is preliminary data.</text>
</comment>
<keyword evidence="3" id="KW-0865">Zymogen</keyword>
<evidence type="ECO:0000256" key="2">
    <source>
        <dbReference type="ARBA" id="ARBA00022801"/>
    </source>
</evidence>
<dbReference type="Gene3D" id="3.40.50.1450">
    <property type="entry name" value="HybD-like"/>
    <property type="match status" value="1"/>
</dbReference>
<dbReference type="GO" id="GO:0009847">
    <property type="term" value="P:spore germination"/>
    <property type="evidence" value="ECO:0007669"/>
    <property type="project" value="InterPro"/>
</dbReference>